<comment type="caution">
    <text evidence="6">The sequence shown here is derived from an EMBL/GenBank/DDBJ whole genome shotgun (WGS) entry which is preliminary data.</text>
</comment>
<dbReference type="Pfam" id="PF14246">
    <property type="entry name" value="TetR_C_7"/>
    <property type="match status" value="1"/>
</dbReference>
<sequence>MPPLQSSQRGPQKRQSILEAALLVFAHDGYSRASIDAIASRAATSTRTIYKYFPTKQDLFRAVIELSSARIAERHLALIRDHLSPPTAPAEGLTAFARAIVGLGDADDAGEWRVHEALLRHLNADLDNLPEDLVSTWLDTGPRPVAAALAARLQHWADTGELTLTDPDLAVALFGRLITPRALPGDSPADLEDCERWVSAAIDVFLHGYSPTGKPANQGGAHDA</sequence>
<dbReference type="InterPro" id="IPR001647">
    <property type="entry name" value="HTH_TetR"/>
</dbReference>
<evidence type="ECO:0000256" key="3">
    <source>
        <dbReference type="ARBA" id="ARBA00023163"/>
    </source>
</evidence>
<evidence type="ECO:0000313" key="7">
    <source>
        <dbReference type="Proteomes" id="UP001597479"/>
    </source>
</evidence>
<proteinExistence type="predicted"/>
<dbReference type="PRINTS" id="PR00455">
    <property type="entry name" value="HTHTETR"/>
</dbReference>
<dbReference type="SUPFAM" id="SSF46689">
    <property type="entry name" value="Homeodomain-like"/>
    <property type="match status" value="1"/>
</dbReference>
<dbReference type="PROSITE" id="PS50977">
    <property type="entry name" value="HTH_TETR_2"/>
    <property type="match status" value="1"/>
</dbReference>
<dbReference type="Pfam" id="PF00440">
    <property type="entry name" value="TetR_N"/>
    <property type="match status" value="1"/>
</dbReference>
<dbReference type="RefSeq" id="WP_377180790.1">
    <property type="nucleotide sequence ID" value="NZ_JBHUOG010000001.1"/>
</dbReference>
<keyword evidence="7" id="KW-1185">Reference proteome</keyword>
<dbReference type="Gene3D" id="1.10.357.10">
    <property type="entry name" value="Tetracycline Repressor, domain 2"/>
    <property type="match status" value="1"/>
</dbReference>
<name>A0ABW5VPI0_9MICO</name>
<dbReference type="InterPro" id="IPR036271">
    <property type="entry name" value="Tet_transcr_reg_TetR-rel_C_sf"/>
</dbReference>
<organism evidence="6 7">
    <name type="scientific">Promicromonospora vindobonensis</name>
    <dbReference type="NCBI Taxonomy" id="195748"/>
    <lineage>
        <taxon>Bacteria</taxon>
        <taxon>Bacillati</taxon>
        <taxon>Actinomycetota</taxon>
        <taxon>Actinomycetes</taxon>
        <taxon>Micrococcales</taxon>
        <taxon>Promicromonosporaceae</taxon>
        <taxon>Promicromonospora</taxon>
    </lineage>
</organism>
<dbReference type="InterPro" id="IPR009057">
    <property type="entry name" value="Homeodomain-like_sf"/>
</dbReference>
<dbReference type="Proteomes" id="UP001597479">
    <property type="component" value="Unassembled WGS sequence"/>
</dbReference>
<dbReference type="InterPro" id="IPR050109">
    <property type="entry name" value="HTH-type_TetR-like_transc_reg"/>
</dbReference>
<feature type="domain" description="HTH tetR-type" evidence="5">
    <location>
        <begin position="11"/>
        <end position="71"/>
    </location>
</feature>
<evidence type="ECO:0000259" key="5">
    <source>
        <dbReference type="PROSITE" id="PS50977"/>
    </source>
</evidence>
<dbReference type="SUPFAM" id="SSF48498">
    <property type="entry name" value="Tetracyclin repressor-like, C-terminal domain"/>
    <property type="match status" value="1"/>
</dbReference>
<gene>
    <name evidence="6" type="ORF">ACFS27_05255</name>
</gene>
<dbReference type="EMBL" id="JBHUOG010000001">
    <property type="protein sequence ID" value="MFD2792951.1"/>
    <property type="molecule type" value="Genomic_DNA"/>
</dbReference>
<accession>A0ABW5VPI0</accession>
<evidence type="ECO:0000313" key="6">
    <source>
        <dbReference type="EMBL" id="MFD2792951.1"/>
    </source>
</evidence>
<evidence type="ECO:0000256" key="1">
    <source>
        <dbReference type="ARBA" id="ARBA00023015"/>
    </source>
</evidence>
<feature type="DNA-binding region" description="H-T-H motif" evidence="4">
    <location>
        <begin position="34"/>
        <end position="53"/>
    </location>
</feature>
<keyword evidence="2 4" id="KW-0238">DNA-binding</keyword>
<dbReference type="InterPro" id="IPR039536">
    <property type="entry name" value="TetR_C_Proteobacteria"/>
</dbReference>
<dbReference type="PANTHER" id="PTHR30055">
    <property type="entry name" value="HTH-TYPE TRANSCRIPTIONAL REGULATOR RUTR"/>
    <property type="match status" value="1"/>
</dbReference>
<reference evidence="7" key="1">
    <citation type="journal article" date="2019" name="Int. J. Syst. Evol. Microbiol.">
        <title>The Global Catalogue of Microorganisms (GCM) 10K type strain sequencing project: providing services to taxonomists for standard genome sequencing and annotation.</title>
        <authorList>
            <consortium name="The Broad Institute Genomics Platform"/>
            <consortium name="The Broad Institute Genome Sequencing Center for Infectious Disease"/>
            <person name="Wu L."/>
            <person name="Ma J."/>
        </authorList>
    </citation>
    <scope>NUCLEOTIDE SEQUENCE [LARGE SCALE GENOMIC DNA]</scope>
    <source>
        <strain evidence="7">CCM 7044</strain>
    </source>
</reference>
<keyword evidence="1" id="KW-0805">Transcription regulation</keyword>
<keyword evidence="3" id="KW-0804">Transcription</keyword>
<evidence type="ECO:0000256" key="4">
    <source>
        <dbReference type="PROSITE-ProRule" id="PRU00335"/>
    </source>
</evidence>
<dbReference type="PANTHER" id="PTHR30055:SF234">
    <property type="entry name" value="HTH-TYPE TRANSCRIPTIONAL REGULATOR BETI"/>
    <property type="match status" value="1"/>
</dbReference>
<evidence type="ECO:0000256" key="2">
    <source>
        <dbReference type="ARBA" id="ARBA00023125"/>
    </source>
</evidence>
<protein>
    <submittedName>
        <fullName evidence="6">TetR/AcrR family transcriptional regulator</fullName>
    </submittedName>
</protein>